<dbReference type="PANTHER" id="PTHR36350:SF3">
    <property type="entry name" value="TRANSMEMBRANE PROTEIN"/>
    <property type="match status" value="1"/>
</dbReference>
<dbReference type="AlphaFoldDB" id="A0A9Q0FHM5"/>
<protein>
    <submittedName>
        <fullName evidence="1">Uncharacterized protein</fullName>
    </submittedName>
</protein>
<dbReference type="PANTHER" id="PTHR36350">
    <property type="entry name" value="TRANSMEMBRANE PROTEIN"/>
    <property type="match status" value="1"/>
</dbReference>
<dbReference type="OrthoDB" id="1425929at2759"/>
<sequence length="312" mass="35369">MWTRSCISSGTYQEDEDLKQCHLDKFFKLQARDFLLLWNTVKLYRQGASMSGSEVSINVVVQRIATAVIQIFSTSLTGTTKYGVIAATATVIFTGIYIGWTYGKHCYQGGKEIRRFHSRSMSLATLHGGKMALERLINYEKALADEASLKDAEVQLQALLKEEHPDFRRLQGVVAKLEMSGKEADAVKILGTELQTAKAGGKSHEAYEIEMLLVEMLIYQGEFAKALNCECLNHKQISDARRPFYKAIIQLMLENPDEAKRHWTEFKNIRIHFQHPPGSQQNQPRAAVMNFNEFEKLVKALKNDIADAYKKA</sequence>
<accession>A0A9Q0FHM5</accession>
<keyword evidence="2" id="KW-1185">Reference proteome</keyword>
<organism evidence="1 2">
    <name type="scientific">Turnera subulata</name>
    <dbReference type="NCBI Taxonomy" id="218843"/>
    <lineage>
        <taxon>Eukaryota</taxon>
        <taxon>Viridiplantae</taxon>
        <taxon>Streptophyta</taxon>
        <taxon>Embryophyta</taxon>
        <taxon>Tracheophyta</taxon>
        <taxon>Spermatophyta</taxon>
        <taxon>Magnoliopsida</taxon>
        <taxon>eudicotyledons</taxon>
        <taxon>Gunneridae</taxon>
        <taxon>Pentapetalae</taxon>
        <taxon>rosids</taxon>
        <taxon>fabids</taxon>
        <taxon>Malpighiales</taxon>
        <taxon>Passifloraceae</taxon>
        <taxon>Turnera</taxon>
    </lineage>
</organism>
<dbReference type="Proteomes" id="UP001141552">
    <property type="component" value="Unassembled WGS sequence"/>
</dbReference>
<reference evidence="1" key="1">
    <citation type="submission" date="2022-02" db="EMBL/GenBank/DDBJ databases">
        <authorList>
            <person name="Henning P.M."/>
            <person name="McCubbin A.G."/>
            <person name="Shore J.S."/>
        </authorList>
    </citation>
    <scope>NUCLEOTIDE SEQUENCE</scope>
    <source>
        <strain evidence="1">F60SS</strain>
        <tissue evidence="1">Leaves</tissue>
    </source>
</reference>
<evidence type="ECO:0000313" key="2">
    <source>
        <dbReference type="Proteomes" id="UP001141552"/>
    </source>
</evidence>
<evidence type="ECO:0000313" key="1">
    <source>
        <dbReference type="EMBL" id="KAJ4831671.1"/>
    </source>
</evidence>
<comment type="caution">
    <text evidence="1">The sequence shown here is derived from an EMBL/GenBank/DDBJ whole genome shotgun (WGS) entry which is preliminary data.</text>
</comment>
<gene>
    <name evidence="1" type="ORF">Tsubulata_020884</name>
</gene>
<proteinExistence type="predicted"/>
<name>A0A9Q0FHM5_9ROSI</name>
<reference evidence="1" key="2">
    <citation type="journal article" date="2023" name="Plants (Basel)">
        <title>Annotation of the Turnera subulata (Passifloraceae) Draft Genome Reveals the S-Locus Evolved after the Divergence of Turneroideae from Passifloroideae in a Stepwise Manner.</title>
        <authorList>
            <person name="Henning P.M."/>
            <person name="Roalson E.H."/>
            <person name="Mir W."/>
            <person name="McCubbin A.G."/>
            <person name="Shore J.S."/>
        </authorList>
    </citation>
    <scope>NUCLEOTIDE SEQUENCE</scope>
    <source>
        <strain evidence="1">F60SS</strain>
    </source>
</reference>
<dbReference type="EMBL" id="JAKUCV010005313">
    <property type="protein sequence ID" value="KAJ4831671.1"/>
    <property type="molecule type" value="Genomic_DNA"/>
</dbReference>